<keyword evidence="2" id="KW-0418">Kinase</keyword>
<evidence type="ECO:0000313" key="3">
    <source>
        <dbReference type="Proteomes" id="UP000016923"/>
    </source>
</evidence>
<dbReference type="CDD" id="cd05120">
    <property type="entry name" value="APH_ChoK_like"/>
    <property type="match status" value="1"/>
</dbReference>
<protein>
    <submittedName>
        <fullName evidence="2">Serine threonine protein kinase</fullName>
    </submittedName>
</protein>
<dbReference type="PANTHER" id="PTHR21310">
    <property type="entry name" value="AMINOGLYCOSIDE PHOSPHOTRANSFERASE-RELATED-RELATED"/>
    <property type="match status" value="1"/>
</dbReference>
<dbReference type="Gene3D" id="3.90.1200.10">
    <property type="match status" value="1"/>
</dbReference>
<feature type="domain" description="Aminoglycoside phosphotransferase" evidence="1">
    <location>
        <begin position="106"/>
        <end position="338"/>
    </location>
</feature>
<dbReference type="SUPFAM" id="SSF56112">
    <property type="entry name" value="Protein kinase-like (PK-like)"/>
    <property type="match status" value="1"/>
</dbReference>
<evidence type="ECO:0000313" key="2">
    <source>
        <dbReference type="EMBL" id="EPE07127.1"/>
    </source>
</evidence>
<dbReference type="GO" id="GO:0016301">
    <property type="term" value="F:kinase activity"/>
    <property type="evidence" value="ECO:0007669"/>
    <property type="project" value="UniProtKB-KW"/>
</dbReference>
<dbReference type="VEuPathDB" id="FungiDB:F503_07778"/>
<name>S3C2X9_OPHP1</name>
<proteinExistence type="predicted"/>
<dbReference type="STRING" id="1262450.S3C2X9"/>
<sequence length="385" mass="43964">MTTTSALWSVLRPPPVFRRRRIRRAVSEEYMPTLKEVENQGVFGAPRAPIGVHPPPTSPPALAINDTRLNRLLVLGALKINAHSYIKPSYYFLRSISSNLIVKSNLRTTLSEAATMQFVAAHTRHVPVPHVHCAFEHGNRTYIVMERVEGVPLNEVWNDLLPAEQLQVLVHLTFIMRSLRRIGTCAKPPPVSPPLRHTAARGRKIASCIGGSLCGPRIPHAGCEYDPKYKAFGQRDYSCRFGPFDTVREFHSWLRKEFTLRDLVSMPSSVSNGDPIRQMIVEQERFAQEQRPLVFTHGDLHPTNILLARREGKVWVSGLIDWECAGWYPDYWEYTSAYLQDKAYPAWRNTETAPTWACFVTRLLEPPTPEVMAMETTRHFWWGRG</sequence>
<dbReference type="EMBL" id="KE148151">
    <property type="protein sequence ID" value="EPE07127.1"/>
    <property type="molecule type" value="Genomic_DNA"/>
</dbReference>
<gene>
    <name evidence="2" type="ORF">F503_07778</name>
</gene>
<dbReference type="OrthoDB" id="8300194at2759"/>
<dbReference type="InterPro" id="IPR051678">
    <property type="entry name" value="AGP_Transferase"/>
</dbReference>
<dbReference type="InterPro" id="IPR011009">
    <property type="entry name" value="Kinase-like_dom_sf"/>
</dbReference>
<dbReference type="PANTHER" id="PTHR21310:SF55">
    <property type="entry name" value="AMINOGLYCOSIDE PHOSPHOTRANSFERASE DOMAIN-CONTAINING PROTEIN"/>
    <property type="match status" value="1"/>
</dbReference>
<dbReference type="eggNOG" id="ENOG502SHN1">
    <property type="taxonomic scope" value="Eukaryota"/>
</dbReference>
<accession>S3C2X9</accession>
<dbReference type="InterPro" id="IPR002575">
    <property type="entry name" value="Aminoglycoside_PTrfase"/>
</dbReference>
<dbReference type="Pfam" id="PF01636">
    <property type="entry name" value="APH"/>
    <property type="match status" value="1"/>
</dbReference>
<organism evidence="2 3">
    <name type="scientific">Ophiostoma piceae (strain UAMH 11346)</name>
    <name type="common">Sap stain fungus</name>
    <dbReference type="NCBI Taxonomy" id="1262450"/>
    <lineage>
        <taxon>Eukaryota</taxon>
        <taxon>Fungi</taxon>
        <taxon>Dikarya</taxon>
        <taxon>Ascomycota</taxon>
        <taxon>Pezizomycotina</taxon>
        <taxon>Sordariomycetes</taxon>
        <taxon>Sordariomycetidae</taxon>
        <taxon>Ophiostomatales</taxon>
        <taxon>Ophiostomataceae</taxon>
        <taxon>Ophiostoma</taxon>
    </lineage>
</organism>
<dbReference type="Proteomes" id="UP000016923">
    <property type="component" value="Unassembled WGS sequence"/>
</dbReference>
<dbReference type="HOGENOM" id="CLU_021768_3_0_1"/>
<reference evidence="2 3" key="1">
    <citation type="journal article" date="2013" name="BMC Genomics">
        <title>The genome and transcriptome of the pine saprophyte Ophiostoma piceae, and a comparison with the bark beetle-associated pine pathogen Grosmannia clavigera.</title>
        <authorList>
            <person name="Haridas S."/>
            <person name="Wang Y."/>
            <person name="Lim L."/>
            <person name="Massoumi Alamouti S."/>
            <person name="Jackman S."/>
            <person name="Docking R."/>
            <person name="Robertson G."/>
            <person name="Birol I."/>
            <person name="Bohlmann J."/>
            <person name="Breuil C."/>
        </authorList>
    </citation>
    <scope>NUCLEOTIDE SEQUENCE [LARGE SCALE GENOMIC DNA]</scope>
    <source>
        <strain evidence="2 3">UAMH 11346</strain>
    </source>
</reference>
<dbReference type="AlphaFoldDB" id="S3C2X9"/>
<keyword evidence="3" id="KW-1185">Reference proteome</keyword>
<evidence type="ECO:0000259" key="1">
    <source>
        <dbReference type="Pfam" id="PF01636"/>
    </source>
</evidence>
<keyword evidence="2" id="KW-0808">Transferase</keyword>